<evidence type="ECO:0000313" key="3">
    <source>
        <dbReference type="Proteomes" id="UP000230766"/>
    </source>
</evidence>
<dbReference type="AlphaFoldDB" id="A0A2M7EBE2"/>
<evidence type="ECO:0000259" key="1">
    <source>
        <dbReference type="Pfam" id="PF01592"/>
    </source>
</evidence>
<dbReference type="Proteomes" id="UP000230766">
    <property type="component" value="Unassembled WGS sequence"/>
</dbReference>
<protein>
    <submittedName>
        <fullName evidence="2">Iron-sulfur cluster assembly scaffold protein</fullName>
    </submittedName>
</protein>
<evidence type="ECO:0000313" key="2">
    <source>
        <dbReference type="EMBL" id="PIV65021.1"/>
    </source>
</evidence>
<dbReference type="CDD" id="cd06664">
    <property type="entry name" value="IscU_like"/>
    <property type="match status" value="1"/>
</dbReference>
<feature type="domain" description="NIF system FeS cluster assembly NifU N-terminal" evidence="1">
    <location>
        <begin position="4"/>
        <end position="130"/>
    </location>
</feature>
<dbReference type="GO" id="GO:0005506">
    <property type="term" value="F:iron ion binding"/>
    <property type="evidence" value="ECO:0007669"/>
    <property type="project" value="InterPro"/>
</dbReference>
<dbReference type="GO" id="GO:0051536">
    <property type="term" value="F:iron-sulfur cluster binding"/>
    <property type="evidence" value="ECO:0007669"/>
    <property type="project" value="InterPro"/>
</dbReference>
<comment type="caution">
    <text evidence="2">The sequence shown here is derived from an EMBL/GenBank/DDBJ whole genome shotgun (WGS) entry which is preliminary data.</text>
</comment>
<sequence>MKLYSKEVMKHFIHPQNVGKMKNYDGLGKAGNLKCGDIMYLYIKVGKDEGGKEIIKNISFETFGCTIAIANTSLLTTMVKGKTLKEALKITKEDLLKRFGRVPLVKIHCSLLAVDALGEAIYDYLSKNKKPIPKELRERHERVERDKEIIEIRHKELVEIEEELHQKTKHIK</sequence>
<dbReference type="Pfam" id="PF01592">
    <property type="entry name" value="NifU_N"/>
    <property type="match status" value="1"/>
</dbReference>
<organism evidence="2 3">
    <name type="scientific">Candidatus Nealsonbacteria bacterium CG01_land_8_20_14_3_00_12</name>
    <dbReference type="NCBI Taxonomy" id="1974697"/>
    <lineage>
        <taxon>Bacteria</taxon>
        <taxon>Candidatus Nealsoniibacteriota</taxon>
    </lineage>
</organism>
<dbReference type="GO" id="GO:0016226">
    <property type="term" value="P:iron-sulfur cluster assembly"/>
    <property type="evidence" value="ECO:0007669"/>
    <property type="project" value="InterPro"/>
</dbReference>
<gene>
    <name evidence="2" type="ORF">COS09_01725</name>
</gene>
<accession>A0A2M7EBE2</accession>
<dbReference type="InterPro" id="IPR002871">
    <property type="entry name" value="NIF_FeS_clus_asmbl_NifU_N"/>
</dbReference>
<dbReference type="SUPFAM" id="SSF82649">
    <property type="entry name" value="SufE/NifU"/>
    <property type="match status" value="1"/>
</dbReference>
<name>A0A2M7EBE2_9BACT</name>
<proteinExistence type="predicted"/>
<dbReference type="Gene3D" id="3.90.1010.10">
    <property type="match status" value="1"/>
</dbReference>
<dbReference type="EMBL" id="PETJ01000046">
    <property type="protein sequence ID" value="PIV65021.1"/>
    <property type="molecule type" value="Genomic_DNA"/>
</dbReference>
<dbReference type="PANTHER" id="PTHR10093">
    <property type="entry name" value="IRON-SULFUR CLUSTER ASSEMBLY ENZYME NIFU HOMOLOG"/>
    <property type="match status" value="1"/>
</dbReference>
<reference evidence="3" key="1">
    <citation type="submission" date="2017-09" db="EMBL/GenBank/DDBJ databases">
        <title>Depth-based differentiation of microbial function through sediment-hosted aquifers and enrichment of novel symbionts in the deep terrestrial subsurface.</title>
        <authorList>
            <person name="Probst A.J."/>
            <person name="Ladd B."/>
            <person name="Jarett J.K."/>
            <person name="Geller-Mcgrath D.E."/>
            <person name="Sieber C.M.K."/>
            <person name="Emerson J.B."/>
            <person name="Anantharaman K."/>
            <person name="Thomas B.C."/>
            <person name="Malmstrom R."/>
            <person name="Stieglmeier M."/>
            <person name="Klingl A."/>
            <person name="Woyke T."/>
            <person name="Ryan C.M."/>
            <person name="Banfield J.F."/>
        </authorList>
    </citation>
    <scope>NUCLEOTIDE SEQUENCE [LARGE SCALE GENOMIC DNA]</scope>
</reference>